<evidence type="ECO:0000256" key="1">
    <source>
        <dbReference type="ARBA" id="ARBA00004903"/>
    </source>
</evidence>
<dbReference type="GO" id="GO:0006730">
    <property type="term" value="P:one-carbon metabolic process"/>
    <property type="evidence" value="ECO:0007669"/>
    <property type="project" value="UniProtKB-KW"/>
</dbReference>
<name>A0A3B0VZS8_9ZZZZ</name>
<dbReference type="PANTHER" id="PTHR48069">
    <property type="entry name" value="DIHYDROFOLATE REDUCTASE"/>
    <property type="match status" value="1"/>
</dbReference>
<dbReference type="GO" id="GO:0043168">
    <property type="term" value="F:anion binding"/>
    <property type="evidence" value="ECO:0007669"/>
    <property type="project" value="UniProtKB-ARBA"/>
</dbReference>
<dbReference type="InterPro" id="IPR017925">
    <property type="entry name" value="DHFR_CS"/>
</dbReference>
<dbReference type="InterPro" id="IPR024072">
    <property type="entry name" value="DHFR-like_dom_sf"/>
</dbReference>
<evidence type="ECO:0000256" key="5">
    <source>
        <dbReference type="ARBA" id="ARBA00023002"/>
    </source>
</evidence>
<dbReference type="Gene3D" id="3.40.430.10">
    <property type="entry name" value="Dihydrofolate Reductase, subunit A"/>
    <property type="match status" value="1"/>
</dbReference>
<dbReference type="PROSITE" id="PS51330">
    <property type="entry name" value="DHFR_2"/>
    <property type="match status" value="1"/>
</dbReference>
<dbReference type="GO" id="GO:0046654">
    <property type="term" value="P:tetrahydrofolate biosynthetic process"/>
    <property type="evidence" value="ECO:0007669"/>
    <property type="project" value="InterPro"/>
</dbReference>
<dbReference type="PANTHER" id="PTHR48069:SF3">
    <property type="entry name" value="DIHYDROFOLATE REDUCTASE"/>
    <property type="match status" value="1"/>
</dbReference>
<sequence length="162" mass="18966">MKIAMIAAMTHDRVIGLNGKMPWYLPDDLKFFKAKTIEKPVIMGRKTFESIGSRPLPNRPNIVISRNIDLVIPKVEVFQSIEQALEQYVNEDEVIIMGGGELYQQMLSCAERLYLTLIDAELTGDVFFPDWTQYEWTETERQFHSKDERHDYAFEFVTLERK</sequence>
<evidence type="ECO:0000313" key="7">
    <source>
        <dbReference type="EMBL" id="VAW48551.1"/>
    </source>
</evidence>
<dbReference type="GO" id="GO:0050661">
    <property type="term" value="F:NADP binding"/>
    <property type="evidence" value="ECO:0007669"/>
    <property type="project" value="InterPro"/>
</dbReference>
<dbReference type="PIRSF" id="PIRSF000194">
    <property type="entry name" value="DHFR"/>
    <property type="match status" value="1"/>
</dbReference>
<dbReference type="EC" id="1.5.1.3" evidence="2"/>
<reference evidence="7" key="1">
    <citation type="submission" date="2018-06" db="EMBL/GenBank/DDBJ databases">
        <authorList>
            <person name="Zhirakovskaya E."/>
        </authorList>
    </citation>
    <scope>NUCLEOTIDE SEQUENCE</scope>
</reference>
<evidence type="ECO:0000256" key="2">
    <source>
        <dbReference type="ARBA" id="ARBA00012856"/>
    </source>
</evidence>
<evidence type="ECO:0000256" key="3">
    <source>
        <dbReference type="ARBA" id="ARBA00022563"/>
    </source>
</evidence>
<gene>
    <name evidence="7" type="ORF">MNBD_GAMMA03-711</name>
</gene>
<dbReference type="SUPFAM" id="SSF53597">
    <property type="entry name" value="Dihydrofolate reductase-like"/>
    <property type="match status" value="1"/>
</dbReference>
<dbReference type="Pfam" id="PF00186">
    <property type="entry name" value="DHFR_1"/>
    <property type="match status" value="1"/>
</dbReference>
<dbReference type="PROSITE" id="PS00075">
    <property type="entry name" value="DHFR_1"/>
    <property type="match status" value="1"/>
</dbReference>
<feature type="domain" description="DHFR" evidence="6">
    <location>
        <begin position="2"/>
        <end position="161"/>
    </location>
</feature>
<evidence type="ECO:0000256" key="4">
    <source>
        <dbReference type="ARBA" id="ARBA00022857"/>
    </source>
</evidence>
<organism evidence="7">
    <name type="scientific">hydrothermal vent metagenome</name>
    <dbReference type="NCBI Taxonomy" id="652676"/>
    <lineage>
        <taxon>unclassified sequences</taxon>
        <taxon>metagenomes</taxon>
        <taxon>ecological metagenomes</taxon>
    </lineage>
</organism>
<dbReference type="EMBL" id="UOFC01000214">
    <property type="protein sequence ID" value="VAW48551.1"/>
    <property type="molecule type" value="Genomic_DNA"/>
</dbReference>
<dbReference type="FunFam" id="3.40.430.10:FF:000001">
    <property type="entry name" value="Dihydrofolate reductase"/>
    <property type="match status" value="1"/>
</dbReference>
<evidence type="ECO:0000259" key="6">
    <source>
        <dbReference type="PROSITE" id="PS51330"/>
    </source>
</evidence>
<dbReference type="PRINTS" id="PR00070">
    <property type="entry name" value="DHFR"/>
</dbReference>
<keyword evidence="3" id="KW-0554">One-carbon metabolism</keyword>
<dbReference type="InterPro" id="IPR001796">
    <property type="entry name" value="DHFR_dom"/>
</dbReference>
<dbReference type="NCBIfam" id="NF008037">
    <property type="entry name" value="PRK10769.1"/>
    <property type="match status" value="1"/>
</dbReference>
<keyword evidence="4" id="KW-0521">NADP</keyword>
<dbReference type="GO" id="GO:0004146">
    <property type="term" value="F:dihydrofolate reductase activity"/>
    <property type="evidence" value="ECO:0007669"/>
    <property type="project" value="UniProtKB-EC"/>
</dbReference>
<protein>
    <recommendedName>
        <fullName evidence="2">dihydrofolate reductase</fullName>
        <ecNumber evidence="2">1.5.1.3</ecNumber>
    </recommendedName>
</protein>
<comment type="pathway">
    <text evidence="1">Cofactor biosynthesis; tetrahydrofolate biosynthesis; 5,6,7,8-tetrahydrofolate from 7,8-dihydrofolate: step 1/1.</text>
</comment>
<proteinExistence type="predicted"/>
<dbReference type="GO" id="GO:0046655">
    <property type="term" value="P:folic acid metabolic process"/>
    <property type="evidence" value="ECO:0007669"/>
    <property type="project" value="TreeGrafter"/>
</dbReference>
<dbReference type="AlphaFoldDB" id="A0A3B0VZS8"/>
<dbReference type="GO" id="GO:0046452">
    <property type="term" value="P:dihydrofolate metabolic process"/>
    <property type="evidence" value="ECO:0007669"/>
    <property type="project" value="TreeGrafter"/>
</dbReference>
<keyword evidence="5 7" id="KW-0560">Oxidoreductase</keyword>
<dbReference type="GO" id="GO:0005829">
    <property type="term" value="C:cytosol"/>
    <property type="evidence" value="ECO:0007669"/>
    <property type="project" value="TreeGrafter"/>
</dbReference>
<accession>A0A3B0VZS8</accession>
<dbReference type="CDD" id="cd00209">
    <property type="entry name" value="DHFR"/>
    <property type="match status" value="1"/>
</dbReference>
<dbReference type="InterPro" id="IPR012259">
    <property type="entry name" value="DHFR"/>
</dbReference>